<protein>
    <submittedName>
        <fullName evidence="1">Uncharacterized protein</fullName>
    </submittedName>
</protein>
<dbReference type="AlphaFoldDB" id="X1LYK6"/>
<organism evidence="1">
    <name type="scientific">marine sediment metagenome</name>
    <dbReference type="NCBI Taxonomy" id="412755"/>
    <lineage>
        <taxon>unclassified sequences</taxon>
        <taxon>metagenomes</taxon>
        <taxon>ecological metagenomes</taxon>
    </lineage>
</organism>
<gene>
    <name evidence="1" type="ORF">S06H3_15546</name>
</gene>
<sequence>MVFKFLKKAYAAVVAPVANILTAGIEKITGGTYGRTSVQEILEDPVGKVLSTAAGVTTLALGAVTLPYTAPVVAKAAVTFVAKAPVAALALGGLATVPAGRELIGQAAKGIFEGGKALGKAAEVAKEEGVPLTLKEGLKAAGLVGAGVVAAVAVPKIIEKIKGLPEKIPSLIEPEEVMIKEKPIGIEGEVPITPEVTEITVGKKPYKRRRAKIIPSVRQLVRVSVISRATGTGIKQSI</sequence>
<reference evidence="1" key="1">
    <citation type="journal article" date="2014" name="Front. Microbiol.">
        <title>High frequency of phylogenetically diverse reductive dehalogenase-homologous genes in deep subseafloor sedimentary metagenomes.</title>
        <authorList>
            <person name="Kawai M."/>
            <person name="Futagami T."/>
            <person name="Toyoda A."/>
            <person name="Takaki Y."/>
            <person name="Nishi S."/>
            <person name="Hori S."/>
            <person name="Arai W."/>
            <person name="Tsubouchi T."/>
            <person name="Morono Y."/>
            <person name="Uchiyama I."/>
            <person name="Ito T."/>
            <person name="Fujiyama A."/>
            <person name="Inagaki F."/>
            <person name="Takami H."/>
        </authorList>
    </citation>
    <scope>NUCLEOTIDE SEQUENCE</scope>
    <source>
        <strain evidence="1">Expedition CK06-06</strain>
    </source>
</reference>
<comment type="caution">
    <text evidence="1">The sequence shown here is derived from an EMBL/GenBank/DDBJ whole genome shotgun (WGS) entry which is preliminary data.</text>
</comment>
<dbReference type="EMBL" id="BARV01007652">
    <property type="protein sequence ID" value="GAI10901.1"/>
    <property type="molecule type" value="Genomic_DNA"/>
</dbReference>
<proteinExistence type="predicted"/>
<evidence type="ECO:0000313" key="1">
    <source>
        <dbReference type="EMBL" id="GAI10901.1"/>
    </source>
</evidence>
<name>X1LYK6_9ZZZZ</name>
<accession>X1LYK6</accession>